<feature type="transmembrane region" description="Helical" evidence="8">
    <location>
        <begin position="184"/>
        <end position="207"/>
    </location>
</feature>
<dbReference type="PANTHER" id="PTHR42948:SF1">
    <property type="entry name" value="TRANSPORTER"/>
    <property type="match status" value="1"/>
</dbReference>
<feature type="transmembrane region" description="Helical" evidence="8">
    <location>
        <begin position="434"/>
        <end position="456"/>
    </location>
</feature>
<evidence type="ECO:0000313" key="9">
    <source>
        <dbReference type="EMBL" id="OYO16159.1"/>
    </source>
</evidence>
<name>A0A255GK08_9ACTN</name>
<evidence type="ECO:0000256" key="7">
    <source>
        <dbReference type="SAM" id="MobiDB-lite"/>
    </source>
</evidence>
<dbReference type="GO" id="GO:0016020">
    <property type="term" value="C:membrane"/>
    <property type="evidence" value="ECO:0007669"/>
    <property type="project" value="UniProtKB-SubCell"/>
</dbReference>
<dbReference type="InterPro" id="IPR037272">
    <property type="entry name" value="SNS_sf"/>
</dbReference>
<comment type="similarity">
    <text evidence="6">Belongs to the sodium:neurotransmitter symporter (SNF) (TC 2.A.22) family.</text>
</comment>
<dbReference type="Proteomes" id="UP000215896">
    <property type="component" value="Unassembled WGS sequence"/>
</dbReference>
<feature type="transmembrane region" description="Helical" evidence="8">
    <location>
        <begin position="325"/>
        <end position="347"/>
    </location>
</feature>
<feature type="transmembrane region" description="Helical" evidence="8">
    <location>
        <begin position="392"/>
        <end position="413"/>
    </location>
</feature>
<dbReference type="RefSeq" id="WP_094405023.1">
    <property type="nucleotide sequence ID" value="NZ_NMVN01000002.1"/>
</dbReference>
<dbReference type="CDD" id="cd10334">
    <property type="entry name" value="SLC6sbd_u1"/>
    <property type="match status" value="1"/>
</dbReference>
<organism evidence="9 10">
    <name type="scientific">Enemella evansiae</name>
    <dbReference type="NCBI Taxonomy" id="2016499"/>
    <lineage>
        <taxon>Bacteria</taxon>
        <taxon>Bacillati</taxon>
        <taxon>Actinomycetota</taxon>
        <taxon>Actinomycetes</taxon>
        <taxon>Propionibacteriales</taxon>
        <taxon>Propionibacteriaceae</taxon>
        <taxon>Enemella</taxon>
    </lineage>
</organism>
<dbReference type="SUPFAM" id="SSF161070">
    <property type="entry name" value="SNF-like"/>
    <property type="match status" value="1"/>
</dbReference>
<feature type="transmembrane region" description="Helical" evidence="8">
    <location>
        <begin position="227"/>
        <end position="251"/>
    </location>
</feature>
<dbReference type="EMBL" id="NMVO01000005">
    <property type="protein sequence ID" value="OYO16159.1"/>
    <property type="molecule type" value="Genomic_DNA"/>
</dbReference>
<dbReference type="PRINTS" id="PR00176">
    <property type="entry name" value="NANEUSMPORT"/>
</dbReference>
<keyword evidence="6" id="KW-0769">Symport</keyword>
<dbReference type="InterPro" id="IPR000175">
    <property type="entry name" value="Na/ntran_symport"/>
</dbReference>
<keyword evidence="5 8" id="KW-0472">Membrane</keyword>
<keyword evidence="4 8" id="KW-1133">Transmembrane helix</keyword>
<dbReference type="PROSITE" id="PS00610">
    <property type="entry name" value="NA_NEUROTRAN_SYMP_1"/>
    <property type="match status" value="1"/>
</dbReference>
<evidence type="ECO:0000313" key="10">
    <source>
        <dbReference type="Proteomes" id="UP000215896"/>
    </source>
</evidence>
<comment type="subcellular location">
    <subcellularLocation>
        <location evidence="1">Membrane</location>
        <topology evidence="1">Multi-pass membrane protein</topology>
    </subcellularLocation>
</comment>
<dbReference type="NCBIfam" id="NF037979">
    <property type="entry name" value="Na_transp"/>
    <property type="match status" value="1"/>
</dbReference>
<dbReference type="PANTHER" id="PTHR42948">
    <property type="entry name" value="TRANSPORTER"/>
    <property type="match status" value="1"/>
</dbReference>
<evidence type="ECO:0000256" key="1">
    <source>
        <dbReference type="ARBA" id="ARBA00004141"/>
    </source>
</evidence>
<feature type="compositionally biased region" description="Acidic residues" evidence="7">
    <location>
        <begin position="512"/>
        <end position="522"/>
    </location>
</feature>
<feature type="transmembrane region" description="Helical" evidence="8">
    <location>
        <begin position="359"/>
        <end position="386"/>
    </location>
</feature>
<comment type="caution">
    <text evidence="9">The sequence shown here is derived from an EMBL/GenBank/DDBJ whole genome shotgun (WGS) entry which is preliminary data.</text>
</comment>
<reference evidence="9 10" key="1">
    <citation type="submission" date="2017-07" db="EMBL/GenBank/DDBJ databases">
        <title>Draft whole genome sequences of clinical Proprionibacteriaceae strains.</title>
        <authorList>
            <person name="Bernier A.-M."/>
            <person name="Bernard K."/>
            <person name="Domingo M.-C."/>
        </authorList>
    </citation>
    <scope>NUCLEOTIDE SEQUENCE [LARGE SCALE GENOMIC DNA]</scope>
    <source>
        <strain evidence="9 10">NML 030167</strain>
    </source>
</reference>
<accession>A0A255GK08</accession>
<feature type="transmembrane region" description="Helical" evidence="8">
    <location>
        <begin position="20"/>
        <end position="38"/>
    </location>
</feature>
<feature type="transmembrane region" description="Helical" evidence="8">
    <location>
        <begin position="93"/>
        <end position="121"/>
    </location>
</feature>
<protein>
    <recommendedName>
        <fullName evidence="6">Transporter</fullName>
    </recommendedName>
</protein>
<sequence length="522" mass="55424">MTTTQSTKHTRGGFSSQRVFILAAIGSAVGLGNIWRFPYVAYENGGGSFLIPYLCALLFAGLPFLFLDYALGHRFRGSTPLSFARLSRRSEGLGWWQVLICAVIAVYYAAIIAWAGMYAVFSIGRTWGEDTESYFFKSFLQAGDPGLSLTFVPQAAWPLAVVWIVLLGILLLGVQRGIGATSVVFIPVLMLVFLALVVQALLLPGAVDGLNALFTPKWSALLDPSVWVAAFGQIFFSLSVGFGIMITYASYMSKKTDLTGSGLVVGFANSGFELLAGIGVFSALGFMAQASGKPVAEVVASGLGMAFVAFPTIINAAPAGSLLGVLFFASLVLAGITSLVSVLEVAISAVRDKFDLPRVAATLWVGVPLAVISMLLLGTSTAVYALDVLDHFINNFGILLVAIVSMLVITWGIRAIPMLRAHLNANGSVPIGRWWLVLLGVVTPLVLVVNLVQAFLGDVAEPYEGYPGWLLGTLGWGVAAGVLVLGFLLALLPWRTDAVNEPPTEPDGTPQPDDETAPQEAR</sequence>
<keyword evidence="3 6" id="KW-0812">Transmembrane</keyword>
<dbReference type="AlphaFoldDB" id="A0A255GK08"/>
<keyword evidence="10" id="KW-1185">Reference proteome</keyword>
<feature type="region of interest" description="Disordered" evidence="7">
    <location>
        <begin position="500"/>
        <end position="522"/>
    </location>
</feature>
<feature type="transmembrane region" description="Helical" evidence="8">
    <location>
        <begin position="50"/>
        <end position="72"/>
    </location>
</feature>
<feature type="transmembrane region" description="Helical" evidence="8">
    <location>
        <begin position="263"/>
        <end position="288"/>
    </location>
</feature>
<feature type="transmembrane region" description="Helical" evidence="8">
    <location>
        <begin position="155"/>
        <end position="172"/>
    </location>
</feature>
<dbReference type="OrthoDB" id="9762833at2"/>
<evidence type="ECO:0000256" key="4">
    <source>
        <dbReference type="ARBA" id="ARBA00022989"/>
    </source>
</evidence>
<keyword evidence="2 6" id="KW-0813">Transport</keyword>
<proteinExistence type="inferred from homology"/>
<gene>
    <name evidence="9" type="ORF">CGZ94_05440</name>
</gene>
<dbReference type="Pfam" id="PF00209">
    <property type="entry name" value="SNF"/>
    <property type="match status" value="1"/>
</dbReference>
<feature type="transmembrane region" description="Helical" evidence="8">
    <location>
        <begin position="468"/>
        <end position="492"/>
    </location>
</feature>
<evidence type="ECO:0000256" key="6">
    <source>
        <dbReference type="RuleBase" id="RU003732"/>
    </source>
</evidence>
<dbReference type="PROSITE" id="PS50267">
    <property type="entry name" value="NA_NEUROTRAN_SYMP_3"/>
    <property type="match status" value="1"/>
</dbReference>
<dbReference type="GO" id="GO:0015293">
    <property type="term" value="F:symporter activity"/>
    <property type="evidence" value="ECO:0007669"/>
    <property type="project" value="UniProtKB-KW"/>
</dbReference>
<evidence type="ECO:0000256" key="3">
    <source>
        <dbReference type="ARBA" id="ARBA00022692"/>
    </source>
</evidence>
<evidence type="ECO:0000256" key="5">
    <source>
        <dbReference type="ARBA" id="ARBA00023136"/>
    </source>
</evidence>
<evidence type="ECO:0000256" key="8">
    <source>
        <dbReference type="SAM" id="Phobius"/>
    </source>
</evidence>
<evidence type="ECO:0000256" key="2">
    <source>
        <dbReference type="ARBA" id="ARBA00022448"/>
    </source>
</evidence>